<keyword evidence="8" id="KW-1185">Reference proteome</keyword>
<reference evidence="7" key="1">
    <citation type="submission" date="2022-11" db="EMBL/GenBank/DDBJ databases">
        <authorList>
            <person name="Hyden B.L."/>
            <person name="Feng K."/>
            <person name="Yates T."/>
            <person name="Jawdy S."/>
            <person name="Smart L.B."/>
            <person name="Muchero W."/>
        </authorList>
    </citation>
    <scope>NUCLEOTIDE SEQUENCE</scope>
    <source>
        <tissue evidence="7">Shoot tip</tissue>
    </source>
</reference>
<accession>A0A9Q0ULK6</accession>
<dbReference type="PANTHER" id="PTHR31744:SF115">
    <property type="entry name" value="NAC DOMAIN CONTAINING PROTEIN 38"/>
    <property type="match status" value="1"/>
</dbReference>
<dbReference type="GO" id="GO:0006355">
    <property type="term" value="P:regulation of DNA-templated transcription"/>
    <property type="evidence" value="ECO:0007669"/>
    <property type="project" value="InterPro"/>
</dbReference>
<evidence type="ECO:0000313" key="7">
    <source>
        <dbReference type="EMBL" id="KAJ6732115.1"/>
    </source>
</evidence>
<keyword evidence="2" id="KW-0238">DNA-binding</keyword>
<dbReference type="OrthoDB" id="1424968at2759"/>
<keyword evidence="4" id="KW-0539">Nucleus</keyword>
<dbReference type="Pfam" id="PF02365">
    <property type="entry name" value="NAM"/>
    <property type="match status" value="1"/>
</dbReference>
<feature type="compositionally biased region" description="Basic and acidic residues" evidence="5">
    <location>
        <begin position="1"/>
        <end position="27"/>
    </location>
</feature>
<feature type="domain" description="NAC" evidence="6">
    <location>
        <begin position="28"/>
        <end position="197"/>
    </location>
</feature>
<dbReference type="PROSITE" id="PS51005">
    <property type="entry name" value="NAC"/>
    <property type="match status" value="1"/>
</dbReference>
<gene>
    <name evidence="7" type="ORF">OIU79_003269</name>
</gene>
<evidence type="ECO:0000256" key="3">
    <source>
        <dbReference type="ARBA" id="ARBA00023163"/>
    </source>
</evidence>
<protein>
    <submittedName>
        <fullName evidence="7">PROTEIN CUP-SHAPED COTYLEDON 2-RELATED</fullName>
    </submittedName>
</protein>
<dbReference type="AlphaFoldDB" id="A0A9Q0ULK6"/>
<dbReference type="SUPFAM" id="SSF101941">
    <property type="entry name" value="NAC domain"/>
    <property type="match status" value="1"/>
</dbReference>
<evidence type="ECO:0000256" key="5">
    <source>
        <dbReference type="SAM" id="MobiDB-lite"/>
    </source>
</evidence>
<name>A0A9Q0ULK6_SALPP</name>
<dbReference type="Proteomes" id="UP001151532">
    <property type="component" value="Chromosome 18"/>
</dbReference>
<dbReference type="GO" id="GO:0000976">
    <property type="term" value="F:transcription cis-regulatory region binding"/>
    <property type="evidence" value="ECO:0007669"/>
    <property type="project" value="UniProtKB-ARBA"/>
</dbReference>
<reference evidence="7" key="2">
    <citation type="journal article" date="2023" name="Int. J. Mol. Sci.">
        <title>De Novo Assembly and Annotation of 11 Diverse Shrub Willow (Salix) Genomes Reveals Novel Gene Organization in Sex-Linked Regions.</title>
        <authorList>
            <person name="Hyden B."/>
            <person name="Feng K."/>
            <person name="Yates T.B."/>
            <person name="Jawdy S."/>
            <person name="Cereghino C."/>
            <person name="Smart L.B."/>
            <person name="Muchero W."/>
        </authorList>
    </citation>
    <scope>NUCLEOTIDE SEQUENCE</scope>
    <source>
        <tissue evidence="7">Shoot tip</tissue>
    </source>
</reference>
<feature type="region of interest" description="Disordered" evidence="5">
    <location>
        <begin position="1"/>
        <end position="32"/>
    </location>
</feature>
<evidence type="ECO:0000256" key="2">
    <source>
        <dbReference type="ARBA" id="ARBA00023125"/>
    </source>
</evidence>
<dbReference type="FunFam" id="2.170.150.80:FF:000006">
    <property type="entry name" value="NAC domain-containing protein 100-like"/>
    <property type="match status" value="1"/>
</dbReference>
<evidence type="ECO:0000256" key="1">
    <source>
        <dbReference type="ARBA" id="ARBA00023015"/>
    </source>
</evidence>
<dbReference type="InterPro" id="IPR003441">
    <property type="entry name" value="NAC-dom"/>
</dbReference>
<dbReference type="InterPro" id="IPR036093">
    <property type="entry name" value="NAC_dom_sf"/>
</dbReference>
<dbReference type="Gene3D" id="2.170.150.80">
    <property type="entry name" value="NAC domain"/>
    <property type="match status" value="1"/>
</dbReference>
<keyword evidence="1" id="KW-0805">Transcription regulation</keyword>
<dbReference type="EMBL" id="JAPFFK010000012">
    <property type="protein sequence ID" value="KAJ6732115.1"/>
    <property type="molecule type" value="Genomic_DNA"/>
</dbReference>
<comment type="caution">
    <text evidence="7">The sequence shown here is derived from an EMBL/GenBank/DDBJ whole genome shotgun (WGS) entry which is preliminary data.</text>
</comment>
<sequence length="372" mass="41120">MQKPTGDKGKKQVEKEKEMEGDAKEETLPPGFRFHPTDEELITHYLQNKISDADFSCRAIGDVDLNKCEPWDLPGKAKMGEKEWYFFSLRDRKYPTGVRTNRATNTGYWKTTGKDKEIFNSVTLQLIGMKKTLVFYRGRAPRGEKTNWVMHEYRVHAKAAFRASKSRSASILNSSRSSDNSNSNSSDEWVVCRIFQKSAGPKKYPPNQSRTGNPFYNLEIGPSVMPPQMMQAAADNFQLPIGRNYMMSNAELQAELTRVFRAGGSAGINLPMQSPLNNSYSVGGGAGGGGGCFTVSGLNLNLGGATSQPVMRPMPPPAMNHQDVTPSMMASAGSFAVEQAGYGAEMNGANGHSNRFMGMQQCMDLENYWPPY</sequence>
<keyword evidence="3" id="KW-0804">Transcription</keyword>
<organism evidence="7 8">
    <name type="scientific">Salix purpurea</name>
    <name type="common">Purple osier willow</name>
    <dbReference type="NCBI Taxonomy" id="77065"/>
    <lineage>
        <taxon>Eukaryota</taxon>
        <taxon>Viridiplantae</taxon>
        <taxon>Streptophyta</taxon>
        <taxon>Embryophyta</taxon>
        <taxon>Tracheophyta</taxon>
        <taxon>Spermatophyta</taxon>
        <taxon>Magnoliopsida</taxon>
        <taxon>eudicotyledons</taxon>
        <taxon>Gunneridae</taxon>
        <taxon>Pentapetalae</taxon>
        <taxon>rosids</taxon>
        <taxon>fabids</taxon>
        <taxon>Malpighiales</taxon>
        <taxon>Salicaceae</taxon>
        <taxon>Saliceae</taxon>
        <taxon>Salix</taxon>
    </lineage>
</organism>
<evidence type="ECO:0000313" key="8">
    <source>
        <dbReference type="Proteomes" id="UP001151532"/>
    </source>
</evidence>
<dbReference type="PANTHER" id="PTHR31744">
    <property type="entry name" value="PROTEIN CUP-SHAPED COTYLEDON 2-RELATED"/>
    <property type="match status" value="1"/>
</dbReference>
<evidence type="ECO:0000259" key="6">
    <source>
        <dbReference type="PROSITE" id="PS51005"/>
    </source>
</evidence>
<evidence type="ECO:0000256" key="4">
    <source>
        <dbReference type="ARBA" id="ARBA00023242"/>
    </source>
</evidence>
<proteinExistence type="predicted"/>